<evidence type="ECO:0000256" key="1">
    <source>
        <dbReference type="SAM" id="Phobius"/>
    </source>
</evidence>
<evidence type="ECO:0000313" key="3">
    <source>
        <dbReference type="Proteomes" id="UP000294616"/>
    </source>
</evidence>
<sequence>MTDSADDIKKLEFLVEKSRALLREQLVSYENCTSKSGIIITVIALFIPLAVTFISSQDPYFILKLATILPIGLAVMALHKLLSVMKPKSLGHGFNFQQFSKNLRSDYSKLLSYEIETNRGTFNLNAPKVKKQIDDFKEGISYIVFSSSLLFLILIINLFFHH</sequence>
<keyword evidence="1" id="KW-1133">Transmembrane helix</keyword>
<proteinExistence type="predicted"/>
<feature type="transmembrane region" description="Helical" evidence="1">
    <location>
        <begin position="36"/>
        <end position="54"/>
    </location>
</feature>
<dbReference type="Proteomes" id="UP000294616">
    <property type="component" value="Unassembled WGS sequence"/>
</dbReference>
<protein>
    <recommendedName>
        <fullName evidence="4">SMODS and SLOG-associating 2TM effector domain-containing protein</fullName>
    </recommendedName>
</protein>
<dbReference type="AlphaFoldDB" id="A0A4R1M7R1"/>
<dbReference type="OrthoDB" id="1375024at2"/>
<gene>
    <name evidence="2" type="ORF">C8N28_1045</name>
</gene>
<keyword evidence="1" id="KW-0472">Membrane</keyword>
<dbReference type="RefSeq" id="WP_132222165.1">
    <property type="nucleotide sequence ID" value="NZ_SMGO01000001.1"/>
</dbReference>
<reference evidence="2 3" key="1">
    <citation type="submission" date="2019-03" db="EMBL/GenBank/DDBJ databases">
        <title>Genomic Encyclopedia of Archaeal and Bacterial Type Strains, Phase II (KMG-II): from individual species to whole genera.</title>
        <authorList>
            <person name="Goeker M."/>
        </authorList>
    </citation>
    <scope>NUCLEOTIDE SEQUENCE [LARGE SCALE GENOMIC DNA]</scope>
    <source>
        <strain evidence="2 3">DSM 22554</strain>
    </source>
</reference>
<name>A0A4R1M7R1_9SPHI</name>
<feature type="transmembrane region" description="Helical" evidence="1">
    <location>
        <begin position="140"/>
        <end position="160"/>
    </location>
</feature>
<evidence type="ECO:0000313" key="2">
    <source>
        <dbReference type="EMBL" id="TCK85733.1"/>
    </source>
</evidence>
<keyword evidence="3" id="KW-1185">Reference proteome</keyword>
<feature type="transmembrane region" description="Helical" evidence="1">
    <location>
        <begin position="60"/>
        <end position="78"/>
    </location>
</feature>
<dbReference type="EMBL" id="SMGO01000001">
    <property type="protein sequence ID" value="TCK85733.1"/>
    <property type="molecule type" value="Genomic_DNA"/>
</dbReference>
<comment type="caution">
    <text evidence="2">The sequence shown here is derived from an EMBL/GenBank/DDBJ whole genome shotgun (WGS) entry which is preliminary data.</text>
</comment>
<evidence type="ECO:0008006" key="4">
    <source>
        <dbReference type="Google" id="ProtNLM"/>
    </source>
</evidence>
<keyword evidence="1" id="KW-0812">Transmembrane</keyword>
<accession>A0A4R1M7R1</accession>
<organism evidence="2 3">
    <name type="scientific">Albibacterium bauzanense</name>
    <dbReference type="NCBI Taxonomy" id="653929"/>
    <lineage>
        <taxon>Bacteria</taxon>
        <taxon>Pseudomonadati</taxon>
        <taxon>Bacteroidota</taxon>
        <taxon>Sphingobacteriia</taxon>
        <taxon>Sphingobacteriales</taxon>
        <taxon>Sphingobacteriaceae</taxon>
        <taxon>Albibacterium</taxon>
    </lineage>
</organism>